<feature type="transmembrane region" description="Helical" evidence="2">
    <location>
        <begin position="118"/>
        <end position="137"/>
    </location>
</feature>
<dbReference type="EMBL" id="CAHIKZ030001842">
    <property type="protein sequence ID" value="CAE1275546.1"/>
    <property type="molecule type" value="Genomic_DNA"/>
</dbReference>
<feature type="transmembrane region" description="Helical" evidence="2">
    <location>
        <begin position="88"/>
        <end position="112"/>
    </location>
</feature>
<accession>A0A812CPQ4</accession>
<protein>
    <submittedName>
        <fullName evidence="3">Uncharacterized protein</fullName>
    </submittedName>
</protein>
<comment type="caution">
    <text evidence="3">The sequence shown here is derived from an EMBL/GenBank/DDBJ whole genome shotgun (WGS) entry which is preliminary data.</text>
</comment>
<name>A0A812CPQ4_ACAPH</name>
<feature type="transmembrane region" description="Helical" evidence="2">
    <location>
        <begin position="50"/>
        <end position="76"/>
    </location>
</feature>
<gene>
    <name evidence="3" type="ORF">SPHA_39514</name>
</gene>
<organism evidence="3 4">
    <name type="scientific">Acanthosepion pharaonis</name>
    <name type="common">Pharaoh cuttlefish</name>
    <name type="synonym">Sepia pharaonis</name>
    <dbReference type="NCBI Taxonomy" id="158019"/>
    <lineage>
        <taxon>Eukaryota</taxon>
        <taxon>Metazoa</taxon>
        <taxon>Spiralia</taxon>
        <taxon>Lophotrochozoa</taxon>
        <taxon>Mollusca</taxon>
        <taxon>Cephalopoda</taxon>
        <taxon>Coleoidea</taxon>
        <taxon>Decapodiformes</taxon>
        <taxon>Sepiida</taxon>
        <taxon>Sepiina</taxon>
        <taxon>Sepiidae</taxon>
        <taxon>Acanthosepion</taxon>
    </lineage>
</organism>
<feature type="compositionally biased region" description="Polar residues" evidence="1">
    <location>
        <begin position="195"/>
        <end position="213"/>
    </location>
</feature>
<proteinExistence type="predicted"/>
<keyword evidence="2" id="KW-0812">Transmembrane</keyword>
<dbReference type="OrthoDB" id="6174356at2759"/>
<keyword evidence="4" id="KW-1185">Reference proteome</keyword>
<feature type="region of interest" description="Disordered" evidence="1">
    <location>
        <begin position="194"/>
        <end position="213"/>
    </location>
</feature>
<keyword evidence="2" id="KW-1133">Transmembrane helix</keyword>
<evidence type="ECO:0000313" key="4">
    <source>
        <dbReference type="Proteomes" id="UP000597762"/>
    </source>
</evidence>
<dbReference type="AlphaFoldDB" id="A0A812CPQ4"/>
<reference evidence="3" key="1">
    <citation type="submission" date="2021-01" db="EMBL/GenBank/DDBJ databases">
        <authorList>
            <person name="Li R."/>
            <person name="Bekaert M."/>
        </authorList>
    </citation>
    <scope>NUCLEOTIDE SEQUENCE</scope>
    <source>
        <strain evidence="3">Farmed</strain>
    </source>
</reference>
<dbReference type="Proteomes" id="UP000597762">
    <property type="component" value="Unassembled WGS sequence"/>
</dbReference>
<keyword evidence="2" id="KW-0472">Membrane</keyword>
<sequence length="213" mass="23506">MTSWHFSPRYTEFCYRLRWIHFWLFKSFLIPTYEWQRLNMYGIESLSQVVHVYLGVVTGASLWIIMVGILGILTGVKSMEHKKTYNLKIAYMVTAILSATIFSLVGISLSAIVNQHLYSIGIVGSLCSFADFVLAIVSSSICCCCSNTNITNVVVVQSTGAGQFPPPYAASNQAYPVSSQAYPVSQVPEDGFTNPGYQPNGPSVSYTIKNDIA</sequence>
<evidence type="ECO:0000256" key="1">
    <source>
        <dbReference type="SAM" id="MobiDB-lite"/>
    </source>
</evidence>
<evidence type="ECO:0000256" key="2">
    <source>
        <dbReference type="SAM" id="Phobius"/>
    </source>
</evidence>
<evidence type="ECO:0000313" key="3">
    <source>
        <dbReference type="EMBL" id="CAE1275546.1"/>
    </source>
</evidence>